<keyword evidence="3" id="KW-1185">Reference proteome</keyword>
<gene>
    <name evidence="2" type="ORF">SAMN06265373_11237</name>
</gene>
<dbReference type="CDD" id="cd01918">
    <property type="entry name" value="HprK_C"/>
    <property type="match status" value="1"/>
</dbReference>
<dbReference type="Proteomes" id="UP001157961">
    <property type="component" value="Unassembled WGS sequence"/>
</dbReference>
<reference evidence="2 3" key="1">
    <citation type="submission" date="2017-05" db="EMBL/GenBank/DDBJ databases">
        <authorList>
            <person name="Varghese N."/>
            <person name="Submissions S."/>
        </authorList>
    </citation>
    <scope>NUCLEOTIDE SEQUENCE [LARGE SCALE GENOMIC DNA]</scope>
    <source>
        <strain evidence="2 3">DSM 29734</strain>
    </source>
</reference>
<dbReference type="Pfam" id="PF07475">
    <property type="entry name" value="Hpr_kinase_C"/>
    <property type="match status" value="1"/>
</dbReference>
<accession>A0ABY1PJV4</accession>
<proteinExistence type="predicted"/>
<dbReference type="Gene3D" id="3.40.50.300">
    <property type="entry name" value="P-loop containing nucleotide triphosphate hydrolases"/>
    <property type="match status" value="1"/>
</dbReference>
<evidence type="ECO:0000313" key="3">
    <source>
        <dbReference type="Proteomes" id="UP001157961"/>
    </source>
</evidence>
<organism evidence="2 3">
    <name type="scientific">Shimia sagamensis</name>
    <dbReference type="NCBI Taxonomy" id="1566352"/>
    <lineage>
        <taxon>Bacteria</taxon>
        <taxon>Pseudomonadati</taxon>
        <taxon>Pseudomonadota</taxon>
        <taxon>Alphaproteobacteria</taxon>
        <taxon>Rhodobacterales</taxon>
        <taxon>Roseobacteraceae</taxon>
    </lineage>
</organism>
<name>A0ABY1PJV4_9RHOB</name>
<evidence type="ECO:0000259" key="1">
    <source>
        <dbReference type="Pfam" id="PF07475"/>
    </source>
</evidence>
<dbReference type="EMBL" id="FXTY01000012">
    <property type="protein sequence ID" value="SMP35855.1"/>
    <property type="molecule type" value="Genomic_DNA"/>
</dbReference>
<dbReference type="InterPro" id="IPR027417">
    <property type="entry name" value="P-loop_NTPase"/>
</dbReference>
<feature type="domain" description="HPr kinase/phosphorylase C-terminal" evidence="1">
    <location>
        <begin position="18"/>
        <end position="94"/>
    </location>
</feature>
<protein>
    <submittedName>
        <fullName evidence="2">Hpr(Ser) kinase/phosphatase</fullName>
    </submittedName>
</protein>
<keyword evidence="2" id="KW-0418">Kinase</keyword>
<comment type="caution">
    <text evidence="2">The sequence shown here is derived from an EMBL/GenBank/DDBJ whole genome shotgun (WGS) entry which is preliminary data.</text>
</comment>
<dbReference type="InterPro" id="IPR011104">
    <property type="entry name" value="Hpr_kin/Pase_C"/>
</dbReference>
<dbReference type="RefSeq" id="WP_283427924.1">
    <property type="nucleotide sequence ID" value="NZ_FXTY01000012.1"/>
</dbReference>
<dbReference type="GO" id="GO:0016301">
    <property type="term" value="F:kinase activity"/>
    <property type="evidence" value="ECO:0007669"/>
    <property type="project" value="UniProtKB-KW"/>
</dbReference>
<keyword evidence="2" id="KW-0808">Transferase</keyword>
<evidence type="ECO:0000313" key="2">
    <source>
        <dbReference type="EMBL" id="SMP35855.1"/>
    </source>
</evidence>
<dbReference type="SUPFAM" id="SSF53795">
    <property type="entry name" value="PEP carboxykinase-like"/>
    <property type="match status" value="1"/>
</dbReference>
<sequence>MARADDLLSVSPAPDDEESILHASCVSDGGRAVLICGASGRGKSGLALQLMAYGAQLVADDQTIVRPKGMQLLASAPDTTSGLIEARGVGILRAIPVKGVPLHLVVDLDQVEGQRLPHPRDVRIMGQALPVIFGVDAPYFASAVLQFLRHGRNA</sequence>